<dbReference type="GO" id="GO:0043565">
    <property type="term" value="F:sequence-specific DNA binding"/>
    <property type="evidence" value="ECO:0007669"/>
    <property type="project" value="InterPro"/>
</dbReference>
<dbReference type="InterPro" id="IPR018060">
    <property type="entry name" value="HTH_AraC"/>
</dbReference>
<feature type="modified residue" description="4-aspartylphosphate" evidence="4">
    <location>
        <position position="55"/>
    </location>
</feature>
<feature type="domain" description="HTH araC/xylS-type" evidence="5">
    <location>
        <begin position="339"/>
        <end position="437"/>
    </location>
</feature>
<evidence type="ECO:0000313" key="8">
    <source>
        <dbReference type="Proteomes" id="UP000476064"/>
    </source>
</evidence>
<dbReference type="SUPFAM" id="SSF46689">
    <property type="entry name" value="Homeodomain-like"/>
    <property type="match status" value="2"/>
</dbReference>
<evidence type="ECO:0000256" key="1">
    <source>
        <dbReference type="ARBA" id="ARBA00023015"/>
    </source>
</evidence>
<dbReference type="InterPro" id="IPR020449">
    <property type="entry name" value="Tscrpt_reg_AraC-type_HTH"/>
</dbReference>
<keyword evidence="8" id="KW-1185">Reference proteome</keyword>
<keyword evidence="2" id="KW-0238">DNA-binding</keyword>
<dbReference type="Pfam" id="PF00072">
    <property type="entry name" value="Response_reg"/>
    <property type="match status" value="1"/>
</dbReference>
<dbReference type="CDD" id="cd17536">
    <property type="entry name" value="REC_YesN-like"/>
    <property type="match status" value="1"/>
</dbReference>
<dbReference type="SMART" id="SM00342">
    <property type="entry name" value="HTH_ARAC"/>
    <property type="match status" value="1"/>
</dbReference>
<dbReference type="Gene3D" id="1.10.10.60">
    <property type="entry name" value="Homeodomain-like"/>
    <property type="match status" value="2"/>
</dbReference>
<dbReference type="InterPro" id="IPR001789">
    <property type="entry name" value="Sig_transdc_resp-reg_receiver"/>
</dbReference>
<dbReference type="PROSITE" id="PS01124">
    <property type="entry name" value="HTH_ARAC_FAMILY_2"/>
    <property type="match status" value="1"/>
</dbReference>
<keyword evidence="1" id="KW-0805">Transcription regulation</keyword>
<dbReference type="PROSITE" id="PS50110">
    <property type="entry name" value="RESPONSE_REGULATORY"/>
    <property type="match status" value="1"/>
</dbReference>
<name>A0A6C0FR99_9BACL</name>
<evidence type="ECO:0000259" key="6">
    <source>
        <dbReference type="PROSITE" id="PS50110"/>
    </source>
</evidence>
<keyword evidence="4" id="KW-0597">Phosphoprotein</keyword>
<dbReference type="Pfam" id="PF12833">
    <property type="entry name" value="HTH_18"/>
    <property type="match status" value="1"/>
</dbReference>
<protein>
    <submittedName>
        <fullName evidence="7">AraC family transcriptional regulator</fullName>
    </submittedName>
</protein>
<dbReference type="AlphaFoldDB" id="A0A6C0FR99"/>
<dbReference type="EMBL" id="CP048209">
    <property type="protein sequence ID" value="QHT59397.1"/>
    <property type="molecule type" value="Genomic_DNA"/>
</dbReference>
<evidence type="ECO:0000313" key="7">
    <source>
        <dbReference type="EMBL" id="QHT59397.1"/>
    </source>
</evidence>
<evidence type="ECO:0000256" key="2">
    <source>
        <dbReference type="ARBA" id="ARBA00023125"/>
    </source>
</evidence>
<dbReference type="GO" id="GO:0003700">
    <property type="term" value="F:DNA-binding transcription factor activity"/>
    <property type="evidence" value="ECO:0007669"/>
    <property type="project" value="InterPro"/>
</dbReference>
<dbReference type="SMART" id="SM00448">
    <property type="entry name" value="REC"/>
    <property type="match status" value="1"/>
</dbReference>
<dbReference type="Proteomes" id="UP000476064">
    <property type="component" value="Chromosome"/>
</dbReference>
<dbReference type="InterPro" id="IPR018062">
    <property type="entry name" value="HTH_AraC-typ_CS"/>
</dbReference>
<dbReference type="Gene3D" id="3.40.50.2300">
    <property type="match status" value="1"/>
</dbReference>
<dbReference type="Pfam" id="PF17853">
    <property type="entry name" value="GGDEF_2"/>
    <property type="match status" value="1"/>
</dbReference>
<reference evidence="7 8" key="1">
    <citation type="submission" date="2020-01" db="EMBL/GenBank/DDBJ databases">
        <title>Paenibacillus sp. nov., isolated from tomato rhizosphere.</title>
        <authorList>
            <person name="Weon H.-Y."/>
            <person name="Lee S.A."/>
        </authorList>
    </citation>
    <scope>NUCLEOTIDE SEQUENCE [LARGE SCALE GENOMIC DNA]</scope>
    <source>
        <strain evidence="7 8">12200R-189</strain>
    </source>
</reference>
<proteinExistence type="predicted"/>
<gene>
    <name evidence="7" type="ORF">GXP70_05035</name>
</gene>
<organism evidence="7 8">
    <name type="scientific">Paenibacillus lycopersici</name>
    <dbReference type="NCBI Taxonomy" id="2704462"/>
    <lineage>
        <taxon>Bacteria</taxon>
        <taxon>Bacillati</taxon>
        <taxon>Bacillota</taxon>
        <taxon>Bacilli</taxon>
        <taxon>Bacillales</taxon>
        <taxon>Paenibacillaceae</taxon>
        <taxon>Paenibacillus</taxon>
    </lineage>
</organism>
<dbReference type="SUPFAM" id="SSF52172">
    <property type="entry name" value="CheY-like"/>
    <property type="match status" value="1"/>
</dbReference>
<feature type="domain" description="Response regulatory" evidence="6">
    <location>
        <begin position="3"/>
        <end position="120"/>
    </location>
</feature>
<accession>A0A6C0FR99</accession>
<evidence type="ECO:0000256" key="4">
    <source>
        <dbReference type="PROSITE-ProRule" id="PRU00169"/>
    </source>
</evidence>
<dbReference type="RefSeq" id="WP_162355463.1">
    <property type="nucleotide sequence ID" value="NZ_CP048209.1"/>
</dbReference>
<dbReference type="PANTHER" id="PTHR43280:SF2">
    <property type="entry name" value="HTH-TYPE TRANSCRIPTIONAL REGULATOR EXSA"/>
    <property type="match status" value="1"/>
</dbReference>
<sequence>MYRLMIADDEALEREGLEWIVQRMLPDTFEIVQAENGRRAIELAEERRPQIVLMDVQMPGIQGLEALREIRKLLPDAKFVLVTAYDSFHYAQAALALGVKEYIVKPAGREQVASLLRRLAQELDQEKASRAEQLTLRSKVSTLQPLVENELALILMMDQAMDSSPEQLAEWLDFPLEDCRCLVAAFPGSESADERRSLYESIRHTAKSFGPCLVSSIVEHHLAVFLRKPLQTADEWKEEPVRLARKLADAARSVIKKDVSIGIGSLRSGADGMRQSYFEAVFASTCPDAVCVFDGLQRSGLSPAPGRDGADREGWQSYVMSALQRIRDMREEQTLTIVDRAKQYIRQHFARELSLEEVAESVHLNQFYFSKVFKQHVGETFIDYLTGLRIERAKQLIEEDVLSLKEVSYQVGYKDPNYFSRVFKKVTGAAPSEYRSRRK</sequence>
<dbReference type="GO" id="GO:0000160">
    <property type="term" value="P:phosphorelay signal transduction system"/>
    <property type="evidence" value="ECO:0007669"/>
    <property type="project" value="InterPro"/>
</dbReference>
<dbReference type="PANTHER" id="PTHR43280">
    <property type="entry name" value="ARAC-FAMILY TRANSCRIPTIONAL REGULATOR"/>
    <property type="match status" value="1"/>
</dbReference>
<dbReference type="PROSITE" id="PS00041">
    <property type="entry name" value="HTH_ARAC_FAMILY_1"/>
    <property type="match status" value="1"/>
</dbReference>
<keyword evidence="3" id="KW-0804">Transcription</keyword>
<dbReference type="InterPro" id="IPR009057">
    <property type="entry name" value="Homeodomain-like_sf"/>
</dbReference>
<dbReference type="KEGG" id="plyc:GXP70_05035"/>
<evidence type="ECO:0000259" key="5">
    <source>
        <dbReference type="PROSITE" id="PS01124"/>
    </source>
</evidence>
<dbReference type="PRINTS" id="PR00032">
    <property type="entry name" value="HTHARAC"/>
</dbReference>
<dbReference type="InterPro" id="IPR011006">
    <property type="entry name" value="CheY-like_superfamily"/>
</dbReference>
<evidence type="ECO:0000256" key="3">
    <source>
        <dbReference type="ARBA" id="ARBA00023163"/>
    </source>
</evidence>
<dbReference type="InterPro" id="IPR041522">
    <property type="entry name" value="CdaR_GGDEF"/>
</dbReference>